<dbReference type="Pfam" id="PF15370">
    <property type="entry name" value="NOPCHAP1"/>
    <property type="match status" value="1"/>
</dbReference>
<dbReference type="GO" id="GO:0062064">
    <property type="term" value="F:box C/D methylation guide snoRNP complex binding"/>
    <property type="evidence" value="ECO:0007669"/>
    <property type="project" value="TreeGrafter"/>
</dbReference>
<feature type="region of interest" description="Disordered" evidence="1">
    <location>
        <begin position="117"/>
        <end position="201"/>
    </location>
</feature>
<dbReference type="EMBL" id="JANBUO010001164">
    <property type="protein sequence ID" value="KAJ2799510.1"/>
    <property type="molecule type" value="Genomic_DNA"/>
</dbReference>
<evidence type="ECO:0000313" key="3">
    <source>
        <dbReference type="Proteomes" id="UP001140094"/>
    </source>
</evidence>
<dbReference type="OrthoDB" id="1112980at2759"/>
<feature type="compositionally biased region" description="Polar residues" evidence="1">
    <location>
        <begin position="9"/>
        <end position="18"/>
    </location>
</feature>
<comment type="caution">
    <text evidence="2">The sequence shown here is derived from an EMBL/GenBank/DDBJ whole genome shotgun (WGS) entry which is preliminary data.</text>
</comment>
<dbReference type="InterPro" id="IPR027921">
    <property type="entry name" value="NOPCHAP1"/>
</dbReference>
<name>A0A9W8HXM3_9FUNG</name>
<reference evidence="2" key="1">
    <citation type="submission" date="2022-07" db="EMBL/GenBank/DDBJ databases">
        <title>Phylogenomic reconstructions and comparative analyses of Kickxellomycotina fungi.</title>
        <authorList>
            <person name="Reynolds N.K."/>
            <person name="Stajich J.E."/>
            <person name="Barry K."/>
            <person name="Grigoriev I.V."/>
            <person name="Crous P."/>
            <person name="Smith M.E."/>
        </authorList>
    </citation>
    <scope>NUCLEOTIDE SEQUENCE</scope>
    <source>
        <strain evidence="2">NRRL 1565</strain>
    </source>
</reference>
<dbReference type="PANTHER" id="PTHR28674">
    <property type="entry name" value="SIMILAR TO DNA SEGMENT, CHR 10, WAYNE STATE UNIVERSITY 102,-EXPRESSED"/>
    <property type="match status" value="1"/>
</dbReference>
<keyword evidence="3" id="KW-1185">Reference proteome</keyword>
<feature type="compositionally biased region" description="Basic and acidic residues" evidence="1">
    <location>
        <begin position="168"/>
        <end position="178"/>
    </location>
</feature>
<dbReference type="PANTHER" id="PTHR28674:SF1">
    <property type="entry name" value="NOP PROTEIN CHAPERONE 1"/>
    <property type="match status" value="1"/>
</dbReference>
<feature type="compositionally biased region" description="Low complexity" evidence="1">
    <location>
        <begin position="180"/>
        <end position="190"/>
    </location>
</feature>
<gene>
    <name evidence="2" type="ORF">H4R20_004413</name>
</gene>
<organism evidence="2 3">
    <name type="scientific">Coemansia guatemalensis</name>
    <dbReference type="NCBI Taxonomy" id="2761395"/>
    <lineage>
        <taxon>Eukaryota</taxon>
        <taxon>Fungi</taxon>
        <taxon>Fungi incertae sedis</taxon>
        <taxon>Zoopagomycota</taxon>
        <taxon>Kickxellomycotina</taxon>
        <taxon>Kickxellomycetes</taxon>
        <taxon>Kickxellales</taxon>
        <taxon>Kickxellaceae</taxon>
        <taxon>Coemansia</taxon>
    </lineage>
</organism>
<accession>A0A9W8HXM3</accession>
<evidence type="ECO:0000313" key="2">
    <source>
        <dbReference type="EMBL" id="KAJ2799510.1"/>
    </source>
</evidence>
<sequence length="201" mass="21865">MGSSRDDSSTQQPHSSKSLLDDPDTCADSEPISSLLFDNKSTQPDANNSDRKTFRVEPPSDLLSRLHDFLPQIAKANKELKAAVANDPSKVDIENVSPQSTQYIEMDLGLGVFDMKPKKDAGHNGDVVISAHGNTDHNDSDSSDEEDARRSRVVIDPSLIAGRRKTKPHIEVLKKDDETSASSMSGSSPESDSDSDQVMKL</sequence>
<feature type="region of interest" description="Disordered" evidence="1">
    <location>
        <begin position="1"/>
        <end position="60"/>
    </location>
</feature>
<dbReference type="AlphaFoldDB" id="A0A9W8HXM3"/>
<protein>
    <submittedName>
        <fullName evidence="2">Uncharacterized protein</fullName>
    </submittedName>
</protein>
<dbReference type="GO" id="GO:0000492">
    <property type="term" value="P:box C/D snoRNP assembly"/>
    <property type="evidence" value="ECO:0007669"/>
    <property type="project" value="InterPro"/>
</dbReference>
<evidence type="ECO:0000256" key="1">
    <source>
        <dbReference type="SAM" id="MobiDB-lite"/>
    </source>
</evidence>
<proteinExistence type="predicted"/>
<dbReference type="Proteomes" id="UP001140094">
    <property type="component" value="Unassembled WGS sequence"/>
</dbReference>